<protein>
    <submittedName>
        <fullName evidence="10">GspF: predicted general secretion pathway protein F</fullName>
    </submittedName>
</protein>
<dbReference type="InterPro" id="IPR003004">
    <property type="entry name" value="GspF/PilC"/>
</dbReference>
<comment type="subcellular location">
    <subcellularLocation>
        <location evidence="1">Cell inner membrane</location>
        <topology evidence="1">Multi-pass membrane protein</topology>
    </subcellularLocation>
</comment>
<sequence>MTLYLFKAINEKGKPISGEIEADSSQTALELLSRQGHIPESVKKKTSRQSGIQFFAQRISATDLILYTKQFKTLLTAGVSILQIFQILEAQTENKSLKSVSAQIIADVKQGTSLFEAFSVHKSAFSHLYCSMIKAGEESGSLPLVLERLIYIIDHEEKVRNDIKSAVRYPLIVLIFLGVAFMILLTFVVPKFVGIFEAASIELPLPTKICMMLYSFLNQYWISMNIFLVIFVIGIIWYIKTDQGRLLKDISLMQIPVIGPLFIKSSMSRFSSIFAILQSSGITILESMRILTDTINNAAISREVEKIRGLLEEGRGISRPLGQARYFTPMVINMVAIGEESGNLDVMLQEIATHYDAEVEYATKGLADAIGPFLMVGLAAVVGFFALAIFLPMWDLTKMV</sequence>
<dbReference type="Pfam" id="PF00482">
    <property type="entry name" value="T2SSF"/>
    <property type="match status" value="2"/>
</dbReference>
<feature type="transmembrane region" description="Helical" evidence="8">
    <location>
        <begin position="169"/>
        <end position="189"/>
    </location>
</feature>
<evidence type="ECO:0000256" key="3">
    <source>
        <dbReference type="ARBA" id="ARBA00022475"/>
    </source>
</evidence>
<keyword evidence="4" id="KW-0997">Cell inner membrane</keyword>
<keyword evidence="3" id="KW-1003">Cell membrane</keyword>
<evidence type="ECO:0000256" key="5">
    <source>
        <dbReference type="ARBA" id="ARBA00022692"/>
    </source>
</evidence>
<evidence type="ECO:0000256" key="2">
    <source>
        <dbReference type="ARBA" id="ARBA00005745"/>
    </source>
</evidence>
<feature type="domain" description="Type II secretion system protein GspF" evidence="9">
    <location>
        <begin position="68"/>
        <end position="190"/>
    </location>
</feature>
<dbReference type="GO" id="GO:0005886">
    <property type="term" value="C:plasma membrane"/>
    <property type="evidence" value="ECO:0007669"/>
    <property type="project" value="UniProtKB-SubCell"/>
</dbReference>
<dbReference type="AlphaFoldDB" id="K0N447"/>
<dbReference type="OrthoDB" id="9805682at2"/>
<name>K0N447_DESTT</name>
<evidence type="ECO:0000256" key="1">
    <source>
        <dbReference type="ARBA" id="ARBA00004429"/>
    </source>
</evidence>
<keyword evidence="6 8" id="KW-1133">Transmembrane helix</keyword>
<dbReference type="KEGG" id="dto:TOL2_C07050"/>
<dbReference type="HOGENOM" id="CLU_035032_2_2_7"/>
<accession>K0N447</accession>
<feature type="transmembrane region" description="Helical" evidence="8">
    <location>
        <begin position="220"/>
        <end position="239"/>
    </location>
</feature>
<dbReference type="Gene3D" id="1.20.81.30">
    <property type="entry name" value="Type II secretion system (T2SS), domain F"/>
    <property type="match status" value="2"/>
</dbReference>
<proteinExistence type="inferred from homology"/>
<evidence type="ECO:0000256" key="8">
    <source>
        <dbReference type="SAM" id="Phobius"/>
    </source>
</evidence>
<dbReference type="Proteomes" id="UP000007347">
    <property type="component" value="Chromosome"/>
</dbReference>
<dbReference type="InterPro" id="IPR018076">
    <property type="entry name" value="T2SS_GspF_dom"/>
</dbReference>
<dbReference type="PATRIC" id="fig|651182.5.peg.849"/>
<gene>
    <name evidence="10" type="primary">gspF</name>
    <name evidence="10" type="ordered locus">TOL2_C07050</name>
</gene>
<dbReference type="RefSeq" id="WP_014956226.1">
    <property type="nucleotide sequence ID" value="NC_018645.1"/>
</dbReference>
<keyword evidence="11" id="KW-1185">Reference proteome</keyword>
<feature type="transmembrane region" description="Helical" evidence="8">
    <location>
        <begin position="373"/>
        <end position="394"/>
    </location>
</feature>
<evidence type="ECO:0000313" key="10">
    <source>
        <dbReference type="EMBL" id="CCK78874.1"/>
    </source>
</evidence>
<keyword evidence="7 8" id="KW-0472">Membrane</keyword>
<keyword evidence="5 8" id="KW-0812">Transmembrane</keyword>
<evidence type="ECO:0000256" key="7">
    <source>
        <dbReference type="ARBA" id="ARBA00023136"/>
    </source>
</evidence>
<dbReference type="PRINTS" id="PR00812">
    <property type="entry name" value="BCTERIALGSPF"/>
</dbReference>
<evidence type="ECO:0000259" key="9">
    <source>
        <dbReference type="Pfam" id="PF00482"/>
    </source>
</evidence>
<evidence type="ECO:0000256" key="6">
    <source>
        <dbReference type="ARBA" id="ARBA00022989"/>
    </source>
</evidence>
<dbReference type="EMBL" id="FO203503">
    <property type="protein sequence ID" value="CCK78874.1"/>
    <property type="molecule type" value="Genomic_DNA"/>
</dbReference>
<organism evidence="10 11">
    <name type="scientific">Desulfobacula toluolica (strain DSM 7467 / Tol2)</name>
    <dbReference type="NCBI Taxonomy" id="651182"/>
    <lineage>
        <taxon>Bacteria</taxon>
        <taxon>Pseudomonadati</taxon>
        <taxon>Thermodesulfobacteriota</taxon>
        <taxon>Desulfobacteria</taxon>
        <taxon>Desulfobacterales</taxon>
        <taxon>Desulfobacteraceae</taxon>
        <taxon>Desulfobacula</taxon>
    </lineage>
</organism>
<dbReference type="PANTHER" id="PTHR30012">
    <property type="entry name" value="GENERAL SECRETION PATHWAY PROTEIN"/>
    <property type="match status" value="1"/>
</dbReference>
<dbReference type="FunFam" id="1.20.81.30:FF:000001">
    <property type="entry name" value="Type II secretion system protein F"/>
    <property type="match status" value="2"/>
</dbReference>
<dbReference type="PANTHER" id="PTHR30012:SF0">
    <property type="entry name" value="TYPE II SECRETION SYSTEM PROTEIN F-RELATED"/>
    <property type="match status" value="1"/>
</dbReference>
<evidence type="ECO:0000313" key="11">
    <source>
        <dbReference type="Proteomes" id="UP000007347"/>
    </source>
</evidence>
<evidence type="ECO:0000256" key="4">
    <source>
        <dbReference type="ARBA" id="ARBA00022519"/>
    </source>
</evidence>
<dbReference type="STRING" id="651182.TOL2_C07050"/>
<feature type="domain" description="Type II secretion system protein GspF" evidence="9">
    <location>
        <begin position="270"/>
        <end position="392"/>
    </location>
</feature>
<reference evidence="10 11" key="1">
    <citation type="journal article" date="2013" name="Environ. Microbiol.">
        <title>Complete genome, catabolic sub-proteomes and key-metabolites of Desulfobacula toluolica Tol2, a marine, aromatic compound-degrading, sulfate-reducing bacterium.</title>
        <authorList>
            <person name="Wohlbrand L."/>
            <person name="Jacob J.H."/>
            <person name="Kube M."/>
            <person name="Mussmann M."/>
            <person name="Jarling R."/>
            <person name="Beck A."/>
            <person name="Amann R."/>
            <person name="Wilkes H."/>
            <person name="Reinhardt R."/>
            <person name="Rabus R."/>
        </authorList>
    </citation>
    <scope>NUCLEOTIDE SEQUENCE [LARGE SCALE GENOMIC DNA]</scope>
    <source>
        <strain evidence="11">DSM 7467 / Tol2</strain>
    </source>
</reference>
<dbReference type="InterPro" id="IPR042094">
    <property type="entry name" value="T2SS_GspF_sf"/>
</dbReference>
<comment type="similarity">
    <text evidence="2">Belongs to the GSP F family.</text>
</comment>